<dbReference type="Gene3D" id="3.50.50.60">
    <property type="entry name" value="FAD/NAD(P)-binding domain"/>
    <property type="match status" value="1"/>
</dbReference>
<proteinExistence type="predicted"/>
<feature type="binding site" evidence="2">
    <location>
        <position position="336"/>
    </location>
    <ligand>
        <name>FAD</name>
        <dbReference type="ChEBI" id="CHEBI:57692"/>
    </ligand>
</feature>
<reference evidence="3 4" key="1">
    <citation type="submission" date="2018-10" db="EMBL/GenBank/DDBJ databases">
        <title>Genomic Encyclopedia of Type Strains, Phase IV (KMG-IV): sequencing the most valuable type-strain genomes for metagenomic binning, comparative biology and taxonomic classification.</title>
        <authorList>
            <person name="Goeker M."/>
        </authorList>
    </citation>
    <scope>NUCLEOTIDE SEQUENCE [LARGE SCALE GENOMIC DNA]</scope>
    <source>
        <strain evidence="3 4">DSM 4734</strain>
    </source>
</reference>
<sequence>MTDQRIRKIVIVGGGTAGWMTAAALAKVLGKDYADITLVESDAIGIVGVGEATIPQIKIFNAMLGLDEDRFMRDTKGSFKLGIQFRDWGRKGDSYFHPFGPFGVDMEGVSFHAFWLRMNQLGEPYPITDYSVQSVAGENGKFMRPIANAGTSPLGQIAYAFHFDAHLYAKFLRGFAEERGVKRIEGKIDQVHQRGEDGFIEAVELENGTRIEGELFIDCSGFRGLLIEQTLKAGYEDWTNWLPCDRALAVPCEGSDEITPYTRATAREAGWQWRIPLQHRVGNGYVYSSNHISDDEAAAALLANLDGKPLADPRLLRFVTGRRKQAWVKNCVALGLSSGFLEPLESTSIHLIQSGIAKLLQMFPRTSFEPADIDRFNARTREEFERVRDFIILHYNATTRDDTPFWDHCRTMQVPPGLAEKYRIFEGYGRVFRENEELFNDTSWFAVMIGQGLKPRSFDPVAECLSVEETRRRLAQIRQAMRASSDHMPTHADFIAKTCAAEMEPMT</sequence>
<dbReference type="RefSeq" id="WP_121211037.1">
    <property type="nucleotide sequence ID" value="NZ_RBIM01000004.1"/>
</dbReference>
<evidence type="ECO:0000313" key="4">
    <source>
        <dbReference type="Proteomes" id="UP000273675"/>
    </source>
</evidence>
<keyword evidence="2" id="KW-0285">Flavoprotein</keyword>
<evidence type="ECO:0000313" key="3">
    <source>
        <dbReference type="EMBL" id="RKQ96500.1"/>
    </source>
</evidence>
<comment type="caution">
    <text evidence="3">The sequence shown here is derived from an EMBL/GenBank/DDBJ whole genome shotgun (WGS) entry which is preliminary data.</text>
</comment>
<dbReference type="InterPro" id="IPR050816">
    <property type="entry name" value="Flavin-dep_Halogenase_NPB"/>
</dbReference>
<name>A0A495D699_9PROT</name>
<dbReference type="InterPro" id="IPR033856">
    <property type="entry name" value="Trp_halogen"/>
</dbReference>
<feature type="binding site" evidence="2">
    <location>
        <position position="345"/>
    </location>
    <ligand>
        <name>L-tryptophan</name>
        <dbReference type="ChEBI" id="CHEBI:57912"/>
    </ligand>
</feature>
<protein>
    <submittedName>
        <fullName evidence="3">Tryptophan halogenase</fullName>
    </submittedName>
</protein>
<accession>A0A495D699</accession>
<feature type="binding site" evidence="2">
    <location>
        <position position="349"/>
    </location>
    <ligand>
        <name>FAD</name>
        <dbReference type="ChEBI" id="CHEBI:57692"/>
    </ligand>
</feature>
<organism evidence="3 4">
    <name type="scientific">Maricaulis maris</name>
    <dbReference type="NCBI Taxonomy" id="74318"/>
    <lineage>
        <taxon>Bacteria</taxon>
        <taxon>Pseudomonadati</taxon>
        <taxon>Pseudomonadota</taxon>
        <taxon>Alphaproteobacteria</taxon>
        <taxon>Maricaulales</taxon>
        <taxon>Maricaulaceae</taxon>
        <taxon>Maricaulis</taxon>
    </lineage>
</organism>
<dbReference type="InterPro" id="IPR006905">
    <property type="entry name" value="Flavin_halogenase"/>
</dbReference>
<dbReference type="OrthoDB" id="5695497at2"/>
<dbReference type="Proteomes" id="UP000273675">
    <property type="component" value="Unassembled WGS sequence"/>
</dbReference>
<dbReference type="PANTHER" id="PTHR43747">
    <property type="entry name" value="FAD-BINDING PROTEIN"/>
    <property type="match status" value="1"/>
</dbReference>
<evidence type="ECO:0000256" key="1">
    <source>
        <dbReference type="PIRSR" id="PIRSR011396-1"/>
    </source>
</evidence>
<dbReference type="PIRSF" id="PIRSF011396">
    <property type="entry name" value="Trp_halogenase"/>
    <property type="match status" value="1"/>
</dbReference>
<feature type="active site" evidence="1">
    <location>
        <position position="80"/>
    </location>
</feature>
<dbReference type="EMBL" id="RBIM01000004">
    <property type="protein sequence ID" value="RKQ96500.1"/>
    <property type="molecule type" value="Genomic_DNA"/>
</dbReference>
<evidence type="ECO:0000256" key="2">
    <source>
        <dbReference type="PIRSR" id="PIRSR011396-2"/>
    </source>
</evidence>
<dbReference type="InterPro" id="IPR036188">
    <property type="entry name" value="FAD/NAD-bd_sf"/>
</dbReference>
<feature type="binding site" evidence="2">
    <location>
        <begin position="14"/>
        <end position="17"/>
    </location>
    <ligand>
        <name>FAD</name>
        <dbReference type="ChEBI" id="CHEBI:57692"/>
    </ligand>
</feature>
<dbReference type="AlphaFoldDB" id="A0A495D699"/>
<dbReference type="SUPFAM" id="SSF51905">
    <property type="entry name" value="FAD/NAD(P)-binding domain"/>
    <property type="match status" value="1"/>
</dbReference>
<keyword evidence="2" id="KW-0274">FAD</keyword>
<gene>
    <name evidence="3" type="ORF">C7435_1830</name>
</gene>
<dbReference type="Pfam" id="PF04820">
    <property type="entry name" value="Trp_halogenase"/>
    <property type="match status" value="1"/>
</dbReference>
<feature type="binding site" evidence="2">
    <location>
        <position position="80"/>
    </location>
    <ligand>
        <name>7-chloro-L-tryptophan</name>
        <dbReference type="ChEBI" id="CHEBI:58713"/>
    </ligand>
</feature>
<dbReference type="GO" id="GO:0000166">
    <property type="term" value="F:nucleotide binding"/>
    <property type="evidence" value="ECO:0007669"/>
    <property type="project" value="UniProtKB-KW"/>
</dbReference>
<dbReference type="GO" id="GO:0004497">
    <property type="term" value="F:monooxygenase activity"/>
    <property type="evidence" value="ECO:0007669"/>
    <property type="project" value="InterPro"/>
</dbReference>
<keyword evidence="2" id="KW-0547">Nucleotide-binding</keyword>
<dbReference type="PANTHER" id="PTHR43747:SF4">
    <property type="entry name" value="FLAVIN-DEPENDENT TRYPTOPHAN HALOGENASE"/>
    <property type="match status" value="1"/>
</dbReference>